<dbReference type="EMBL" id="OY731406">
    <property type="protein sequence ID" value="CAJ1975446.1"/>
    <property type="molecule type" value="Genomic_DNA"/>
</dbReference>
<proteinExistence type="predicted"/>
<reference evidence="1" key="1">
    <citation type="submission" date="2023-10" db="EMBL/GenBank/DDBJ databases">
        <authorList>
            <person name="Domelevo Entfellner J.-B."/>
        </authorList>
    </citation>
    <scope>NUCLEOTIDE SEQUENCE</scope>
</reference>
<accession>A0AA86SYY0</accession>
<evidence type="ECO:0000313" key="1">
    <source>
        <dbReference type="EMBL" id="CAJ1975446.1"/>
    </source>
</evidence>
<evidence type="ECO:0000313" key="2">
    <source>
        <dbReference type="Proteomes" id="UP001189624"/>
    </source>
</evidence>
<protein>
    <submittedName>
        <fullName evidence="1">Uncharacterized protein</fullName>
    </submittedName>
</protein>
<keyword evidence="2" id="KW-1185">Reference proteome</keyword>
<dbReference type="AlphaFoldDB" id="A0AA86SYY0"/>
<organism evidence="1 2">
    <name type="scientific">Sphenostylis stenocarpa</name>
    <dbReference type="NCBI Taxonomy" id="92480"/>
    <lineage>
        <taxon>Eukaryota</taxon>
        <taxon>Viridiplantae</taxon>
        <taxon>Streptophyta</taxon>
        <taxon>Embryophyta</taxon>
        <taxon>Tracheophyta</taxon>
        <taxon>Spermatophyta</taxon>
        <taxon>Magnoliopsida</taxon>
        <taxon>eudicotyledons</taxon>
        <taxon>Gunneridae</taxon>
        <taxon>Pentapetalae</taxon>
        <taxon>rosids</taxon>
        <taxon>fabids</taxon>
        <taxon>Fabales</taxon>
        <taxon>Fabaceae</taxon>
        <taxon>Papilionoideae</taxon>
        <taxon>50 kb inversion clade</taxon>
        <taxon>NPAAA clade</taxon>
        <taxon>indigoferoid/millettioid clade</taxon>
        <taxon>Phaseoleae</taxon>
        <taxon>Sphenostylis</taxon>
    </lineage>
</organism>
<name>A0AA86SYY0_9FABA</name>
<sequence length="143" mass="15780">MVEDEGEVLNGPPSLNVLRENKAKFKIGFDPSQGSIMKHEDIYDVNPDTFILPISLIKHWGGGQKGYEILTKPKGGVILVKDKRIGQHKPLNNCGPHGSCGQTLSFTSCSTFPVLSATITAKHLANKEKYISNRSQHLWTIPQ</sequence>
<dbReference type="Gramene" id="rna-AYBTSS11_LOCUS27571">
    <property type="protein sequence ID" value="CAJ1975446.1"/>
    <property type="gene ID" value="gene-AYBTSS11_LOCUS27571"/>
</dbReference>
<gene>
    <name evidence="1" type="ORF">AYBTSS11_LOCUS27571</name>
</gene>
<dbReference type="Proteomes" id="UP001189624">
    <property type="component" value="Chromosome 9"/>
</dbReference>